<reference evidence="3 4" key="1">
    <citation type="submission" date="2017-05" db="EMBL/GenBank/DDBJ databases">
        <authorList>
            <person name="Varghese N."/>
            <person name="Submissions S."/>
        </authorList>
    </citation>
    <scope>NUCLEOTIDE SEQUENCE [LARGE SCALE GENOMIC DNA]</scope>
    <source>
        <strain evidence="3 4">DSM 21985</strain>
    </source>
</reference>
<accession>A0A521AZ03</accession>
<proteinExistence type="predicted"/>
<keyword evidence="4" id="KW-1185">Reference proteome</keyword>
<dbReference type="OrthoDB" id="1524983at2"/>
<keyword evidence="1" id="KW-0472">Membrane</keyword>
<dbReference type="AlphaFoldDB" id="A0A521AZ03"/>
<dbReference type="RefSeq" id="WP_142452958.1">
    <property type="nucleotide sequence ID" value="NZ_FXTP01000001.1"/>
</dbReference>
<keyword evidence="1" id="KW-0812">Transmembrane</keyword>
<feature type="domain" description="DUF883" evidence="2">
    <location>
        <begin position="58"/>
        <end position="87"/>
    </location>
</feature>
<sequence>MAASTNKSKTKQDIEDTIYDTTEALQERAEQTYDALLDRLRYERDGLERELKHEYRNARRYVRAHPEQGLGLAFAAGLVIGALITRK</sequence>
<dbReference type="InterPro" id="IPR043605">
    <property type="entry name" value="DUF883_C"/>
</dbReference>
<organism evidence="3 4">
    <name type="scientific">Gracilimonas mengyeensis</name>
    <dbReference type="NCBI Taxonomy" id="1302730"/>
    <lineage>
        <taxon>Bacteria</taxon>
        <taxon>Pseudomonadati</taxon>
        <taxon>Balneolota</taxon>
        <taxon>Balneolia</taxon>
        <taxon>Balneolales</taxon>
        <taxon>Balneolaceae</taxon>
        <taxon>Gracilimonas</taxon>
    </lineage>
</organism>
<evidence type="ECO:0000313" key="4">
    <source>
        <dbReference type="Proteomes" id="UP000317557"/>
    </source>
</evidence>
<evidence type="ECO:0000256" key="1">
    <source>
        <dbReference type="SAM" id="Phobius"/>
    </source>
</evidence>
<dbReference type="Proteomes" id="UP000317557">
    <property type="component" value="Unassembled WGS sequence"/>
</dbReference>
<keyword evidence="1" id="KW-1133">Transmembrane helix</keyword>
<dbReference type="Pfam" id="PF19029">
    <property type="entry name" value="DUF883_C"/>
    <property type="match status" value="1"/>
</dbReference>
<name>A0A521AZ03_9BACT</name>
<gene>
    <name evidence="3" type="ORF">SAMN06265219_101463</name>
</gene>
<feature type="transmembrane region" description="Helical" evidence="1">
    <location>
        <begin position="69"/>
        <end position="85"/>
    </location>
</feature>
<dbReference type="EMBL" id="FXTP01000001">
    <property type="protein sequence ID" value="SMO40029.1"/>
    <property type="molecule type" value="Genomic_DNA"/>
</dbReference>
<evidence type="ECO:0000259" key="2">
    <source>
        <dbReference type="Pfam" id="PF19029"/>
    </source>
</evidence>
<evidence type="ECO:0000313" key="3">
    <source>
        <dbReference type="EMBL" id="SMO40029.1"/>
    </source>
</evidence>
<protein>
    <recommendedName>
        <fullName evidence="2">DUF883 domain-containing protein</fullName>
    </recommendedName>
</protein>